<organism evidence="1 2">
    <name type="scientific">Datura stramonium</name>
    <name type="common">Jimsonweed</name>
    <name type="synonym">Common thornapple</name>
    <dbReference type="NCBI Taxonomy" id="4076"/>
    <lineage>
        <taxon>Eukaryota</taxon>
        <taxon>Viridiplantae</taxon>
        <taxon>Streptophyta</taxon>
        <taxon>Embryophyta</taxon>
        <taxon>Tracheophyta</taxon>
        <taxon>Spermatophyta</taxon>
        <taxon>Magnoliopsida</taxon>
        <taxon>eudicotyledons</taxon>
        <taxon>Gunneridae</taxon>
        <taxon>Pentapetalae</taxon>
        <taxon>asterids</taxon>
        <taxon>lamiids</taxon>
        <taxon>Solanales</taxon>
        <taxon>Solanaceae</taxon>
        <taxon>Solanoideae</taxon>
        <taxon>Datureae</taxon>
        <taxon>Datura</taxon>
    </lineage>
</organism>
<accession>A0ABS8TLV9</accession>
<gene>
    <name evidence="1" type="ORF">HAX54_012648</name>
</gene>
<name>A0ABS8TLV9_DATST</name>
<comment type="caution">
    <text evidence="1">The sequence shown here is derived from an EMBL/GenBank/DDBJ whole genome shotgun (WGS) entry which is preliminary data.</text>
</comment>
<keyword evidence="2" id="KW-1185">Reference proteome</keyword>
<proteinExistence type="predicted"/>
<evidence type="ECO:0000313" key="1">
    <source>
        <dbReference type="EMBL" id="MCD7471874.1"/>
    </source>
</evidence>
<dbReference type="EMBL" id="JACEIK010001740">
    <property type="protein sequence ID" value="MCD7471874.1"/>
    <property type="molecule type" value="Genomic_DNA"/>
</dbReference>
<protein>
    <submittedName>
        <fullName evidence="1">Uncharacterized protein</fullName>
    </submittedName>
</protein>
<evidence type="ECO:0000313" key="2">
    <source>
        <dbReference type="Proteomes" id="UP000823775"/>
    </source>
</evidence>
<sequence>MKKNFQHFIVARKRVTVQCLYLPWESATENELREFMPDIVLGADVIYDPKVPTTPCSSPRGSLKVGRCKPTSFG</sequence>
<dbReference type="Proteomes" id="UP000823775">
    <property type="component" value="Unassembled WGS sequence"/>
</dbReference>
<reference evidence="1 2" key="1">
    <citation type="journal article" date="2021" name="BMC Genomics">
        <title>Datura genome reveals duplications of psychoactive alkaloid biosynthetic genes and high mutation rate following tissue culture.</title>
        <authorList>
            <person name="Rajewski A."/>
            <person name="Carter-House D."/>
            <person name="Stajich J."/>
            <person name="Litt A."/>
        </authorList>
    </citation>
    <scope>NUCLEOTIDE SEQUENCE [LARGE SCALE GENOMIC DNA]</scope>
    <source>
        <strain evidence="1">AR-01</strain>
    </source>
</reference>